<dbReference type="InterPro" id="IPR056884">
    <property type="entry name" value="NPHP3-like_N"/>
</dbReference>
<keyword evidence="8" id="KW-1185">Reference proteome</keyword>
<feature type="chain" id="PRO_5035312883" description="NACHT domain-containing protein" evidence="4">
    <location>
        <begin position="18"/>
        <end position="1089"/>
    </location>
</feature>
<dbReference type="EMBL" id="CAJRGZ010000010">
    <property type="protein sequence ID" value="CAG5137482.1"/>
    <property type="molecule type" value="Genomic_DNA"/>
</dbReference>
<sequence length="1089" mass="120566">MHPISLWALIPTVLVSPHVFVGEPAPFQWDLLVEKLIMPMNGDPNYQGPEWSQQPFPCKGHHRGSTLPEPQTTWHVGSRATFQVYDSTNTTGSSMHDPGAAHSGGSCQASLSYDGGETWIVVQSWEGNCLRVRKGQEGQLTNSYDTDQSYSFDLPGSLPGADTAIFATWLNASGNREFYMSCSPVKLVASQSSNSLPSDYPMYIANLQASPETAGSQHSMWSQCYIPQNVWIRYPQRYKGINAPVVAEPLPNNSQVQFLQLEDDGGMCGSDNKERLEALGLHSGSNSQEPSAPSCKENARDRLRSAVIQKHKGRSHDQEERLSKIFSWLSAPDPSTNYHKAHKQRQAKTGLWLLESAKFTDWKKRAASRLWLYGIPGCGKTILSSTVIEHLLQHCHDDTRIVTAYFYFDFNDAQKRDPELMLRSLLCQLLWRAVVIPKGVDALFLSCENGQRKPSLHALLDVTRQVAQDFAHVYVVLDALDECSQRSELIDMLETMAGWQLDNLHLLMTSRKERDIESSLESYVEEENTVCLQRDVVDQDIQRYVQQRLRDDKCLAKWNKDAAVRQDIEEALMHGARGMFRWAVCQLDTLGKCCNRAMLRKSLATLPRTLDQTYDRILSAISEEYSEYAMRILQWLTFSARPLSIEEVAEVVAIDVACDPAFDRDEVLEDPLEALNICSSLVTITKNEVDRRLRPAQQIIALAHYSVQEYLVSDRIRQGQAKQYSMQEVKCHNAITIGSLKYLAQFQQPISKELLERSALARYSAEFWSSHLRNTGDETGGSLLAMSLMSKEKSAYLTWIQLCDPDNPWDEPDLEKSPDSVAAPLYYAAQLGLGTITGLLLEQKAEVNAMGGQYGNALQAASARGHEQVVKMLLDKGADVNAQGGEYGNALYAAFDEEHEQVVKTLLDKGADVNAQGGEYGNALQAASARGHEQMVKMLLDRGAKVNAQGGYYGNALQAASDEGRKQVVKTLLDEGADANAQGGFYGNALQAASNGGHEQVVEMLLDKGAKVNAQGGQYGNALQAASEEGRKQVVKTLLDRGANVNAQGGYYGNALQAASARGHEQVVKLLLDAGAHQHQEGNTVSGFE</sequence>
<feature type="domain" description="Nephrocystin 3-like N-terminal" evidence="6">
    <location>
        <begin position="349"/>
        <end position="511"/>
    </location>
</feature>
<dbReference type="RefSeq" id="XP_043163646.1">
    <property type="nucleotide sequence ID" value="XM_043307711.1"/>
</dbReference>
<protein>
    <recommendedName>
        <fullName evidence="9">NACHT domain-containing protein</fullName>
    </recommendedName>
</protein>
<dbReference type="OrthoDB" id="1577640at2759"/>
<dbReference type="AlphaFoldDB" id="A0A8J2MUE8"/>
<keyword evidence="2" id="KW-0040">ANK repeat</keyword>
<organism evidence="7 8">
    <name type="scientific">Alternaria atra</name>
    <dbReference type="NCBI Taxonomy" id="119953"/>
    <lineage>
        <taxon>Eukaryota</taxon>
        <taxon>Fungi</taxon>
        <taxon>Dikarya</taxon>
        <taxon>Ascomycota</taxon>
        <taxon>Pezizomycotina</taxon>
        <taxon>Dothideomycetes</taxon>
        <taxon>Pleosporomycetidae</taxon>
        <taxon>Pleosporales</taxon>
        <taxon>Pleosporineae</taxon>
        <taxon>Pleosporaceae</taxon>
        <taxon>Alternaria</taxon>
        <taxon>Alternaria sect. Ulocladioides</taxon>
    </lineage>
</organism>
<dbReference type="Gene3D" id="2.70.50.70">
    <property type="match status" value="1"/>
</dbReference>
<comment type="caution">
    <text evidence="7">The sequence shown here is derived from an EMBL/GenBank/DDBJ whole genome shotgun (WGS) entry which is preliminary data.</text>
</comment>
<dbReference type="GeneID" id="67012111"/>
<evidence type="ECO:0000313" key="7">
    <source>
        <dbReference type="EMBL" id="CAG5137482.1"/>
    </source>
</evidence>
<keyword evidence="4" id="KW-0732">Signal</keyword>
<evidence type="ECO:0000259" key="6">
    <source>
        <dbReference type="Pfam" id="PF24883"/>
    </source>
</evidence>
<dbReference type="PROSITE" id="PS50088">
    <property type="entry name" value="ANK_REPEAT"/>
    <property type="match status" value="6"/>
</dbReference>
<dbReference type="SMART" id="SM00248">
    <property type="entry name" value="ANK"/>
    <property type="match status" value="8"/>
</dbReference>
<dbReference type="Pfam" id="PF00023">
    <property type="entry name" value="Ank"/>
    <property type="match status" value="1"/>
</dbReference>
<evidence type="ECO:0000256" key="3">
    <source>
        <dbReference type="SAM" id="MobiDB-lite"/>
    </source>
</evidence>
<dbReference type="PROSITE" id="PS50297">
    <property type="entry name" value="ANK_REP_REGION"/>
    <property type="match status" value="4"/>
</dbReference>
<name>A0A8J2MUE8_9PLEO</name>
<feature type="domain" description="GPI inositol-deacylase winged helix" evidence="5">
    <location>
        <begin position="625"/>
        <end position="716"/>
    </location>
</feature>
<dbReference type="InterPro" id="IPR036770">
    <property type="entry name" value="Ankyrin_rpt-contain_sf"/>
</dbReference>
<feature type="repeat" description="ANK" evidence="2">
    <location>
        <begin position="1018"/>
        <end position="1050"/>
    </location>
</feature>
<dbReference type="Gene3D" id="3.40.50.300">
    <property type="entry name" value="P-loop containing nucleotide triphosphate hydrolases"/>
    <property type="match status" value="1"/>
</dbReference>
<dbReference type="InterPro" id="IPR054471">
    <property type="entry name" value="GPIID_WHD"/>
</dbReference>
<dbReference type="Pfam" id="PF24883">
    <property type="entry name" value="NPHP3_N"/>
    <property type="match status" value="1"/>
</dbReference>
<evidence type="ECO:0000256" key="4">
    <source>
        <dbReference type="SAM" id="SignalP"/>
    </source>
</evidence>
<feature type="repeat" description="ANK" evidence="2">
    <location>
        <begin position="988"/>
        <end position="1017"/>
    </location>
</feature>
<evidence type="ECO:0000256" key="2">
    <source>
        <dbReference type="PROSITE-ProRule" id="PRU00023"/>
    </source>
</evidence>
<keyword evidence="1" id="KW-0677">Repeat</keyword>
<dbReference type="Pfam" id="PF22939">
    <property type="entry name" value="WHD_GPIID"/>
    <property type="match status" value="1"/>
</dbReference>
<dbReference type="SUPFAM" id="SSF48403">
    <property type="entry name" value="Ankyrin repeat"/>
    <property type="match status" value="1"/>
</dbReference>
<dbReference type="SUPFAM" id="SSF52540">
    <property type="entry name" value="P-loop containing nucleoside triphosphate hydrolases"/>
    <property type="match status" value="1"/>
</dbReference>
<feature type="repeat" description="ANK" evidence="2">
    <location>
        <begin position="853"/>
        <end position="885"/>
    </location>
</feature>
<evidence type="ECO:0000256" key="1">
    <source>
        <dbReference type="ARBA" id="ARBA00022737"/>
    </source>
</evidence>
<dbReference type="PANTHER" id="PTHR10039">
    <property type="entry name" value="AMELOGENIN"/>
    <property type="match status" value="1"/>
</dbReference>
<dbReference type="InterPro" id="IPR027417">
    <property type="entry name" value="P-loop_NTPase"/>
</dbReference>
<feature type="repeat" description="ANK" evidence="2">
    <location>
        <begin position="952"/>
        <end position="984"/>
    </location>
</feature>
<feature type="repeat" description="ANK" evidence="2">
    <location>
        <begin position="886"/>
        <end position="918"/>
    </location>
</feature>
<dbReference type="Proteomes" id="UP000676310">
    <property type="component" value="Unassembled WGS sequence"/>
</dbReference>
<feature type="region of interest" description="Disordered" evidence="3">
    <location>
        <begin position="281"/>
        <end position="300"/>
    </location>
</feature>
<proteinExistence type="predicted"/>
<dbReference type="PANTHER" id="PTHR10039:SF16">
    <property type="entry name" value="GPI INOSITOL-DEACYLASE"/>
    <property type="match status" value="1"/>
</dbReference>
<gene>
    <name evidence="7" type="ORF">ALTATR162_LOCUS118</name>
</gene>
<evidence type="ECO:0008006" key="9">
    <source>
        <dbReference type="Google" id="ProtNLM"/>
    </source>
</evidence>
<evidence type="ECO:0000313" key="8">
    <source>
        <dbReference type="Proteomes" id="UP000676310"/>
    </source>
</evidence>
<reference evidence="7" key="1">
    <citation type="submission" date="2021-05" db="EMBL/GenBank/DDBJ databases">
        <authorList>
            <person name="Stam R."/>
        </authorList>
    </citation>
    <scope>NUCLEOTIDE SEQUENCE</scope>
    <source>
        <strain evidence="7">CS162</strain>
    </source>
</reference>
<feature type="signal peptide" evidence="4">
    <location>
        <begin position="1"/>
        <end position="17"/>
    </location>
</feature>
<evidence type="ECO:0000259" key="5">
    <source>
        <dbReference type="Pfam" id="PF22939"/>
    </source>
</evidence>
<dbReference type="Gene3D" id="1.25.40.20">
    <property type="entry name" value="Ankyrin repeat-containing domain"/>
    <property type="match status" value="1"/>
</dbReference>
<feature type="repeat" description="ANK" evidence="2">
    <location>
        <begin position="919"/>
        <end position="951"/>
    </location>
</feature>
<dbReference type="InterPro" id="IPR002110">
    <property type="entry name" value="Ankyrin_rpt"/>
</dbReference>
<dbReference type="Pfam" id="PF12796">
    <property type="entry name" value="Ank_2"/>
    <property type="match status" value="2"/>
</dbReference>
<accession>A0A8J2MUE8</accession>